<accession>A0ABS5IRK9</accession>
<dbReference type="SUPFAM" id="SSF53756">
    <property type="entry name" value="UDP-Glycosyltransferase/glycogen phosphorylase"/>
    <property type="match status" value="1"/>
</dbReference>
<dbReference type="Proteomes" id="UP000678243">
    <property type="component" value="Unassembled WGS sequence"/>
</dbReference>
<evidence type="ECO:0000256" key="1">
    <source>
        <dbReference type="ARBA" id="ARBA00022676"/>
    </source>
</evidence>
<dbReference type="Gene3D" id="3.40.50.2000">
    <property type="entry name" value="Glycogen Phosphorylase B"/>
    <property type="match status" value="2"/>
</dbReference>
<dbReference type="Pfam" id="PF00534">
    <property type="entry name" value="Glycos_transf_1"/>
    <property type="match status" value="1"/>
</dbReference>
<dbReference type="InterPro" id="IPR001296">
    <property type="entry name" value="Glyco_trans_1"/>
</dbReference>
<evidence type="ECO:0000313" key="6">
    <source>
        <dbReference type="Proteomes" id="UP000678243"/>
    </source>
</evidence>
<feature type="domain" description="Glycosyl transferase family 1" evidence="3">
    <location>
        <begin position="200"/>
        <end position="356"/>
    </location>
</feature>
<evidence type="ECO:0000259" key="3">
    <source>
        <dbReference type="Pfam" id="PF00534"/>
    </source>
</evidence>
<dbReference type="PANTHER" id="PTHR12526:SF638">
    <property type="entry name" value="SPORE COAT PROTEIN SA"/>
    <property type="match status" value="1"/>
</dbReference>
<organism evidence="5 6">
    <name type="scientific">Microbacterium paraoxydans</name>
    <dbReference type="NCBI Taxonomy" id="199592"/>
    <lineage>
        <taxon>Bacteria</taxon>
        <taxon>Bacillati</taxon>
        <taxon>Actinomycetota</taxon>
        <taxon>Actinomycetes</taxon>
        <taxon>Micrococcales</taxon>
        <taxon>Microbacteriaceae</taxon>
        <taxon>Microbacterium</taxon>
    </lineage>
</organism>
<dbReference type="EC" id="2.4.-.-" evidence="5"/>
<dbReference type="InterPro" id="IPR028098">
    <property type="entry name" value="Glyco_trans_4-like_N"/>
</dbReference>
<dbReference type="RefSeq" id="WP_211545535.1">
    <property type="nucleotide sequence ID" value="NZ_JAGTUK010000005.1"/>
</dbReference>
<keyword evidence="6" id="KW-1185">Reference proteome</keyword>
<evidence type="ECO:0000313" key="5">
    <source>
        <dbReference type="EMBL" id="MBS0025604.1"/>
    </source>
</evidence>
<keyword evidence="2 5" id="KW-0808">Transferase</keyword>
<reference evidence="5 6" key="1">
    <citation type="submission" date="2021-04" db="EMBL/GenBank/DDBJ databases">
        <title>Whole genome analysis of root endophytic bacterium Microbacterium paraoxydans ku-mp colonizing RP-bio226 rice variety.</title>
        <authorList>
            <person name="Ulaganathan K."/>
            <person name="Latha B."/>
        </authorList>
    </citation>
    <scope>NUCLEOTIDE SEQUENCE [LARGE SCALE GENOMIC DNA]</scope>
    <source>
        <strain evidence="6">ku-mp</strain>
    </source>
</reference>
<dbReference type="Pfam" id="PF13579">
    <property type="entry name" value="Glyco_trans_4_4"/>
    <property type="match status" value="1"/>
</dbReference>
<gene>
    <name evidence="5" type="ORF">KE274_15985</name>
</gene>
<dbReference type="EMBL" id="JAGTUK010000005">
    <property type="protein sequence ID" value="MBS0025604.1"/>
    <property type="molecule type" value="Genomic_DNA"/>
</dbReference>
<sequence>MTMRLTIVSRIYRPEPAAASSFLGAVADEAVARGHRVTVLTVRPPRGLDAGTPAEDVRMAPVLRDRSGYVRGYLPYASFDVPLFFRLLFLRRPDVVFMEPPPTTGFVVRLVCALRRIPYVYDAADVWSDAAEQVTSSGLVIRVLRATERFALRGARRIVTISQGVRDRIRALGVDRPTVVTGFGADTDAFLPPADDEADAPTEPVFLYAGTYSHWHGADIAVDGFAAFHRRTPGYTLRFIGNGSERDFLEQRARELGVADAVEFVETIPSSELVPHLHRAVASIATQRPGTGYEYAFATKAYSSMAAGCPVIFAGPPEGPTGAYLDDANTEVRGGIVSGYDAESVAAAMAALATHPLTTAERRSVAAWTAERHSLSAVARRVVDVIESADDPKEER</sequence>
<keyword evidence="1 5" id="KW-0328">Glycosyltransferase</keyword>
<proteinExistence type="predicted"/>
<name>A0ABS5IRK9_9MICO</name>
<feature type="domain" description="Glycosyltransferase subfamily 4-like N-terminal" evidence="4">
    <location>
        <begin position="24"/>
        <end position="180"/>
    </location>
</feature>
<dbReference type="GO" id="GO:0016757">
    <property type="term" value="F:glycosyltransferase activity"/>
    <property type="evidence" value="ECO:0007669"/>
    <property type="project" value="UniProtKB-KW"/>
</dbReference>
<protein>
    <submittedName>
        <fullName evidence="5">Glycosyltransferase</fullName>
        <ecNumber evidence="5">2.4.-.-</ecNumber>
    </submittedName>
</protein>
<evidence type="ECO:0000256" key="2">
    <source>
        <dbReference type="ARBA" id="ARBA00022679"/>
    </source>
</evidence>
<dbReference type="PANTHER" id="PTHR12526">
    <property type="entry name" value="GLYCOSYLTRANSFERASE"/>
    <property type="match status" value="1"/>
</dbReference>
<comment type="caution">
    <text evidence="5">The sequence shown here is derived from an EMBL/GenBank/DDBJ whole genome shotgun (WGS) entry which is preliminary data.</text>
</comment>
<evidence type="ECO:0000259" key="4">
    <source>
        <dbReference type="Pfam" id="PF13579"/>
    </source>
</evidence>